<feature type="transmembrane region" description="Helical" evidence="8">
    <location>
        <begin position="1059"/>
        <end position="1081"/>
    </location>
</feature>
<feature type="domain" description="ABC transporter" evidence="9">
    <location>
        <begin position="1198"/>
        <end position="1423"/>
    </location>
</feature>
<feature type="transmembrane region" description="Helical" evidence="8">
    <location>
        <begin position="275"/>
        <end position="299"/>
    </location>
</feature>
<evidence type="ECO:0000256" key="8">
    <source>
        <dbReference type="SAM" id="Phobius"/>
    </source>
</evidence>
<dbReference type="FunFam" id="3.40.50.300:FF:001598">
    <property type="entry name" value="ABC transporter ced-7"/>
    <property type="match status" value="1"/>
</dbReference>
<dbReference type="PANTHER" id="PTHR19229:SF260">
    <property type="entry name" value="ABC TRANSPORTER DOMAIN-CONTAINING PROTEIN"/>
    <property type="match status" value="1"/>
</dbReference>
<dbReference type="Proteomes" id="UP001432027">
    <property type="component" value="Unassembled WGS sequence"/>
</dbReference>
<dbReference type="GO" id="GO:0140359">
    <property type="term" value="F:ABC-type transporter activity"/>
    <property type="evidence" value="ECO:0007669"/>
    <property type="project" value="InterPro"/>
</dbReference>
<evidence type="ECO:0000256" key="2">
    <source>
        <dbReference type="ARBA" id="ARBA00022692"/>
    </source>
</evidence>
<gene>
    <name evidence="10" type="ORF">PENTCL1PPCAC_29555</name>
</gene>
<evidence type="ECO:0000256" key="1">
    <source>
        <dbReference type="ARBA" id="ARBA00004141"/>
    </source>
</evidence>
<evidence type="ECO:0000256" key="3">
    <source>
        <dbReference type="ARBA" id="ARBA00022741"/>
    </source>
</evidence>
<feature type="transmembrane region" description="Helical" evidence="8">
    <location>
        <begin position="245"/>
        <end position="269"/>
    </location>
</feature>
<accession>A0AAV5UK42</accession>
<keyword evidence="4" id="KW-0067">ATP-binding</keyword>
<name>A0AAV5UK42_9BILA</name>
<dbReference type="PROSITE" id="PS50893">
    <property type="entry name" value="ABC_TRANSPORTER_2"/>
    <property type="match status" value="2"/>
</dbReference>
<comment type="caution">
    <text evidence="10">The sequence shown here is derived from an EMBL/GenBank/DDBJ whole genome shotgun (WGS) entry which is preliminary data.</text>
</comment>
<dbReference type="InterPro" id="IPR027417">
    <property type="entry name" value="P-loop_NTPase"/>
</dbReference>
<evidence type="ECO:0000256" key="5">
    <source>
        <dbReference type="ARBA" id="ARBA00022989"/>
    </source>
</evidence>
<feature type="transmembrane region" description="Helical" evidence="8">
    <location>
        <begin position="994"/>
        <end position="1023"/>
    </location>
</feature>
<evidence type="ECO:0000313" key="11">
    <source>
        <dbReference type="Proteomes" id="UP001432027"/>
    </source>
</evidence>
<dbReference type="PROSITE" id="PS00211">
    <property type="entry name" value="ABC_TRANSPORTER_1"/>
    <property type="match status" value="2"/>
</dbReference>
<feature type="non-terminal residue" evidence="10">
    <location>
        <position position="1"/>
    </location>
</feature>
<evidence type="ECO:0000259" key="9">
    <source>
        <dbReference type="PROSITE" id="PS50893"/>
    </source>
</evidence>
<dbReference type="InterPro" id="IPR026082">
    <property type="entry name" value="ABCA"/>
</dbReference>
<feature type="transmembrane region" description="Helical" evidence="8">
    <location>
        <begin position="306"/>
        <end position="325"/>
    </location>
</feature>
<dbReference type="InterPro" id="IPR013525">
    <property type="entry name" value="ABC2_TM"/>
</dbReference>
<keyword evidence="6 8" id="KW-0472">Membrane</keyword>
<dbReference type="PANTHER" id="PTHR19229">
    <property type="entry name" value="ATP-BINDING CASSETTE TRANSPORTER SUBFAMILY A ABCA"/>
    <property type="match status" value="1"/>
</dbReference>
<feature type="domain" description="ABC transporter" evidence="9">
    <location>
        <begin position="441"/>
        <end position="674"/>
    </location>
</feature>
<evidence type="ECO:0000313" key="10">
    <source>
        <dbReference type="EMBL" id="GMT07381.1"/>
    </source>
</evidence>
<keyword evidence="5 8" id="KW-1133">Transmembrane helix</keyword>
<keyword evidence="11" id="KW-1185">Reference proteome</keyword>
<feature type="region of interest" description="Disordered" evidence="7">
    <location>
        <begin position="1155"/>
        <end position="1188"/>
    </location>
</feature>
<dbReference type="GO" id="GO:0016020">
    <property type="term" value="C:membrane"/>
    <property type="evidence" value="ECO:0007669"/>
    <property type="project" value="UniProtKB-SubCell"/>
</dbReference>
<sequence>TNIRTWRKLALELALPSLLCFCLYVTIKKGLPTYKAGDTARSTGRYEEGLFGYETKIGLRQRGTETLKWICNDPTATDCEEIRGSVDKLCAEYACFAQEQEMKQYIRLSQFDGFNLHANFTNSELKAPDPSFVFASEEYEKPRKISPYPFNQFHRLYGTILAKNAKKLNHPATLGIKYFKDLEHNATSDSVLFDLADASTRNIAYMIILLIPVLPALNLASALGDERKSEIKKYLLTMGITRTTYLLHHVLTAFAKHFYFSFIVAIILFSPNFTFVWLFSLAYCLYILSCLAVAILITVFLQNPKLIPDVLLVILPCLLMMPLATHISRTRAFLSVVTCFNPGHALFNALDALRECSLKGGHLTWFTDFPYVLPFGLILLLQIFFTALLITLAIFLDHLVANSFNPMKWLSGYRKVTSDDEERVSLHIHEDEETFKKKISIEIKDVHKTYTSGERAVRGVNLDIFEKQNTILLGQNGAGKSTLFDLITGSALPTSGTININYPEPEYRYGERETKWERIGLCPQYSPIFPKLTVVEHLQFFALIGGERANGWIEKAEQFVDLLKLEQYKLEYAENLSGGNRRKLCIAMALSGRSDIILMDEPSAGVDTESRAIIKKFLNTLRGHTTLLITTHYTDEAEDLGDRVFIMAKGEIACSGTTTFLCEKMGAGYFLSCVVADRRLLDATAERTLRLAQDYLPASIRARHGEEFSLTISRSDNERMLAFTRELDNSKERIGITNIGWTTAPLEQVFLKVAEQTGSTVEREKVDRAVQLFLKKNDNRASKSRRIINSLAALLYKRFCFEWRNKFYQAFFFLIIIISMWSARRTTNFANPSAELNLLELRECGRIGFVNAAALSVRFREIASERGECLVVEEVSDLEAWHKNDHVRRPPIIGALTRTGEDYTLFMAQNRKIYEPWVATIFYRALNAFSGDIQLSFQRKPNITVNADNMRQLYMIIVFMMQTIAISRFIRAYVIEHESGYAHLQVLTGIPKYLYWTGHFIVDCLVYSIIYAYLAIVCTYFDVVPEALTELIGQNTLCLLITIIKLAIIYRWFDSKNTAAGMASMLLFLSIVLLLPLYVYLQGSAPKFSLEKSFPLFLDPFVAVIVYQFNLAPDGPNIYALLFGQLVVLLSIFICLESRSVRRFIVRTLNHNRKRDEGTKQNNNGGDVEMQPLSSRSGPDDESVEARPQGGVTRNIVLDAVNIKKRYGKKTLAVKGVTMAVEQNECFGLLGHNGAGKTTTFKILTGQCFADSGEATVSEVDCAKPAHIGYCPQDDALINQLTGKEHLAILAALHGFADPFKVAVILIDCVGMEQHCGKIFKNLSGGQKRKLSVCASILAMSKLIVLDEPTTGIDPMVRNDIWSLLRSIRDSTNTAIVLTSHSMTEVEALCSRVAVMKQGLIITHGSPQTIISTHGDFFKLEFRAPSSNPIEKEDQIRAIVDELLPTAVFSNRIINRYFFKIPRNPSDHQDYSRNYEVAFAIAGEVEAADFTLTQCNLEDTFLALSDTNQE</sequence>
<feature type="transmembrane region" description="Helical" evidence="8">
    <location>
        <begin position="807"/>
        <end position="823"/>
    </location>
</feature>
<evidence type="ECO:0000256" key="6">
    <source>
        <dbReference type="ARBA" id="ARBA00023136"/>
    </source>
</evidence>
<proteinExistence type="predicted"/>
<dbReference type="SMART" id="SM00382">
    <property type="entry name" value="AAA"/>
    <property type="match status" value="2"/>
</dbReference>
<dbReference type="CDD" id="cd03263">
    <property type="entry name" value="ABC_subfamily_A"/>
    <property type="match status" value="2"/>
</dbReference>
<dbReference type="Gene3D" id="3.40.50.300">
    <property type="entry name" value="P-loop containing nucleotide triphosphate hydrolases"/>
    <property type="match status" value="2"/>
</dbReference>
<dbReference type="Pfam" id="PF12698">
    <property type="entry name" value="ABC2_membrane_3"/>
    <property type="match status" value="2"/>
</dbReference>
<dbReference type="SUPFAM" id="SSF52540">
    <property type="entry name" value="P-loop containing nucleoside triphosphate hydrolases"/>
    <property type="match status" value="2"/>
</dbReference>
<feature type="transmembrane region" description="Helical" evidence="8">
    <location>
        <begin position="371"/>
        <end position="396"/>
    </location>
</feature>
<evidence type="ECO:0000256" key="4">
    <source>
        <dbReference type="ARBA" id="ARBA00022840"/>
    </source>
</evidence>
<feature type="transmembrane region" description="Helical" evidence="8">
    <location>
        <begin position="203"/>
        <end position="224"/>
    </location>
</feature>
<keyword evidence="3" id="KW-0547">Nucleotide-binding</keyword>
<dbReference type="InterPro" id="IPR017871">
    <property type="entry name" value="ABC_transporter-like_CS"/>
</dbReference>
<dbReference type="GO" id="GO:0016887">
    <property type="term" value="F:ATP hydrolysis activity"/>
    <property type="evidence" value="ECO:0007669"/>
    <property type="project" value="InterPro"/>
</dbReference>
<feature type="transmembrane region" description="Helical" evidence="8">
    <location>
        <begin position="1035"/>
        <end position="1053"/>
    </location>
</feature>
<organism evidence="10 11">
    <name type="scientific">Pristionchus entomophagus</name>
    <dbReference type="NCBI Taxonomy" id="358040"/>
    <lineage>
        <taxon>Eukaryota</taxon>
        <taxon>Metazoa</taxon>
        <taxon>Ecdysozoa</taxon>
        <taxon>Nematoda</taxon>
        <taxon>Chromadorea</taxon>
        <taxon>Rhabditida</taxon>
        <taxon>Rhabditina</taxon>
        <taxon>Diplogasteromorpha</taxon>
        <taxon>Diplogasteroidea</taxon>
        <taxon>Neodiplogasteridae</taxon>
        <taxon>Pristionchus</taxon>
    </lineage>
</organism>
<dbReference type="GO" id="GO:0005319">
    <property type="term" value="F:lipid transporter activity"/>
    <property type="evidence" value="ECO:0007669"/>
    <property type="project" value="TreeGrafter"/>
</dbReference>
<dbReference type="GO" id="GO:0005524">
    <property type="term" value="F:ATP binding"/>
    <property type="evidence" value="ECO:0007669"/>
    <property type="project" value="UniProtKB-KW"/>
</dbReference>
<comment type="subcellular location">
    <subcellularLocation>
        <location evidence="1">Membrane</location>
        <topology evidence="1">Multi-pass membrane protein</topology>
    </subcellularLocation>
</comment>
<keyword evidence="2 8" id="KW-0812">Transmembrane</keyword>
<dbReference type="InterPro" id="IPR003593">
    <property type="entry name" value="AAA+_ATPase"/>
</dbReference>
<protein>
    <recommendedName>
        <fullName evidence="9">ABC transporter domain-containing protein</fullName>
    </recommendedName>
</protein>
<feature type="transmembrane region" description="Helical" evidence="8">
    <location>
        <begin position="953"/>
        <end position="974"/>
    </location>
</feature>
<reference evidence="10" key="1">
    <citation type="submission" date="2023-10" db="EMBL/GenBank/DDBJ databases">
        <title>Genome assembly of Pristionchus species.</title>
        <authorList>
            <person name="Yoshida K."/>
            <person name="Sommer R.J."/>
        </authorList>
    </citation>
    <scope>NUCLEOTIDE SEQUENCE</scope>
    <source>
        <strain evidence="10">RS0144</strain>
    </source>
</reference>
<dbReference type="EMBL" id="BTSX01000006">
    <property type="protein sequence ID" value="GMT07381.1"/>
    <property type="molecule type" value="Genomic_DNA"/>
</dbReference>
<dbReference type="InterPro" id="IPR003439">
    <property type="entry name" value="ABC_transporter-like_ATP-bd"/>
</dbReference>
<evidence type="ECO:0000256" key="7">
    <source>
        <dbReference type="SAM" id="MobiDB-lite"/>
    </source>
</evidence>
<dbReference type="Pfam" id="PF00005">
    <property type="entry name" value="ABC_tran"/>
    <property type="match status" value="2"/>
</dbReference>
<feature type="transmembrane region" description="Helical" evidence="8">
    <location>
        <begin position="1118"/>
        <end position="1136"/>
    </location>
</feature>